<dbReference type="GO" id="GO:0006270">
    <property type="term" value="P:DNA replication initiation"/>
    <property type="evidence" value="ECO:0007669"/>
    <property type="project" value="TreeGrafter"/>
</dbReference>
<dbReference type="InterPro" id="IPR041236">
    <property type="entry name" value="PriA_C"/>
</dbReference>
<dbReference type="GO" id="GO:0043138">
    <property type="term" value="F:3'-5' DNA helicase activity"/>
    <property type="evidence" value="ECO:0007669"/>
    <property type="project" value="TreeGrafter"/>
</dbReference>
<dbReference type="EMBL" id="MHST01000012">
    <property type="protein sequence ID" value="OHA49233.1"/>
    <property type="molecule type" value="Genomic_DNA"/>
</dbReference>
<evidence type="ECO:0000259" key="4">
    <source>
        <dbReference type="Pfam" id="PF17764"/>
    </source>
</evidence>
<dbReference type="InterPro" id="IPR042115">
    <property type="entry name" value="PriA_3primeBD_sf"/>
</dbReference>
<dbReference type="PANTHER" id="PTHR30580:SF0">
    <property type="entry name" value="PRIMOSOMAL PROTEIN N"/>
    <property type="match status" value="1"/>
</dbReference>
<evidence type="ECO:0008006" key="8">
    <source>
        <dbReference type="Google" id="ProtNLM"/>
    </source>
</evidence>
<dbReference type="GO" id="GO:0006310">
    <property type="term" value="P:DNA recombination"/>
    <property type="evidence" value="ECO:0007669"/>
    <property type="project" value="TreeGrafter"/>
</dbReference>
<evidence type="ECO:0000256" key="1">
    <source>
        <dbReference type="ARBA" id="ARBA00022741"/>
    </source>
</evidence>
<keyword evidence="2" id="KW-0067">ATP-binding</keyword>
<dbReference type="STRING" id="1802363.A2682_01030"/>
<dbReference type="GO" id="GO:0006302">
    <property type="term" value="P:double-strand break repair"/>
    <property type="evidence" value="ECO:0007669"/>
    <property type="project" value="TreeGrafter"/>
</dbReference>
<comment type="caution">
    <text evidence="6">The sequence shown here is derived from an EMBL/GenBank/DDBJ whole genome shotgun (WGS) entry which is preliminary data.</text>
</comment>
<dbReference type="Proteomes" id="UP000178690">
    <property type="component" value="Unassembled WGS sequence"/>
</dbReference>
<dbReference type="GO" id="GO:0005524">
    <property type="term" value="F:ATP binding"/>
    <property type="evidence" value="ECO:0007669"/>
    <property type="project" value="UniProtKB-KW"/>
</dbReference>
<dbReference type="AlphaFoldDB" id="A0A1G2PLS8"/>
<evidence type="ECO:0000256" key="3">
    <source>
        <dbReference type="ARBA" id="ARBA00023125"/>
    </source>
</evidence>
<evidence type="ECO:0000259" key="5">
    <source>
        <dbReference type="Pfam" id="PF18074"/>
    </source>
</evidence>
<dbReference type="PANTHER" id="PTHR30580">
    <property type="entry name" value="PRIMOSOMAL PROTEIN N"/>
    <property type="match status" value="1"/>
</dbReference>
<feature type="domain" description="Primosomal protein N' 3' DNA-binding" evidence="4">
    <location>
        <begin position="13"/>
        <end position="106"/>
    </location>
</feature>
<protein>
    <recommendedName>
        <fullName evidence="8">ATP-dependent helicase PriA</fullName>
    </recommendedName>
</protein>
<dbReference type="InterPro" id="IPR027417">
    <property type="entry name" value="P-loop_NTPase"/>
</dbReference>
<dbReference type="Pfam" id="PF17764">
    <property type="entry name" value="PriA_3primeBD"/>
    <property type="match status" value="1"/>
</dbReference>
<organism evidence="6 7">
    <name type="scientific">Terrybacteria sp. (strain RIFCSPHIGHO2_01_FULL_58_15)</name>
    <dbReference type="NCBI Taxonomy" id="1802363"/>
    <lineage>
        <taxon>Bacteria</taxon>
        <taxon>Candidatus Terryibacteriota</taxon>
    </lineage>
</organism>
<accession>A0A1G2PLS8</accession>
<dbReference type="Gene3D" id="3.40.50.300">
    <property type="entry name" value="P-loop containing nucleotide triphosphate hydrolases"/>
    <property type="match status" value="1"/>
</dbReference>
<feature type="domain" description="Primosomal protein N C-terminal" evidence="5">
    <location>
        <begin position="556"/>
        <end position="652"/>
    </location>
</feature>
<dbReference type="Pfam" id="PF18074">
    <property type="entry name" value="PriA_C"/>
    <property type="match status" value="1"/>
</dbReference>
<keyword evidence="3" id="KW-0238">DNA-binding</keyword>
<evidence type="ECO:0000313" key="7">
    <source>
        <dbReference type="Proteomes" id="UP000178690"/>
    </source>
</evidence>
<dbReference type="GO" id="GO:0003677">
    <property type="term" value="F:DNA binding"/>
    <property type="evidence" value="ECO:0007669"/>
    <property type="project" value="UniProtKB-KW"/>
</dbReference>
<evidence type="ECO:0000256" key="2">
    <source>
        <dbReference type="ARBA" id="ARBA00022840"/>
    </source>
</evidence>
<dbReference type="InterPro" id="IPR041222">
    <property type="entry name" value="PriA_3primeBD"/>
</dbReference>
<name>A0A1G2PLS8_TERXR</name>
<dbReference type="Gene3D" id="3.40.1440.60">
    <property type="entry name" value="PriA, 3(prime) DNA-binding domain"/>
    <property type="match status" value="1"/>
</dbReference>
<reference evidence="6 7" key="1">
    <citation type="journal article" date="2016" name="Nat. Commun.">
        <title>Thousands of microbial genomes shed light on interconnected biogeochemical processes in an aquifer system.</title>
        <authorList>
            <person name="Anantharaman K."/>
            <person name="Brown C.T."/>
            <person name="Hug L.A."/>
            <person name="Sharon I."/>
            <person name="Castelle C.J."/>
            <person name="Probst A.J."/>
            <person name="Thomas B.C."/>
            <person name="Singh A."/>
            <person name="Wilkins M.J."/>
            <person name="Karaoz U."/>
            <person name="Brodie E.L."/>
            <person name="Williams K.H."/>
            <person name="Hubbard S.S."/>
            <person name="Banfield J.F."/>
        </authorList>
    </citation>
    <scope>NUCLEOTIDE SEQUENCE [LARGE SCALE GENOMIC DNA]</scope>
    <source>
        <strain evidence="7">RIFCSPHIGHO2_01_FULL_58_15</strain>
    </source>
</reference>
<keyword evidence="1" id="KW-0547">Nucleotide-binding</keyword>
<evidence type="ECO:0000313" key="6">
    <source>
        <dbReference type="EMBL" id="OHA49233.1"/>
    </source>
</evidence>
<proteinExistence type="predicted"/>
<sequence length="656" mass="73307">MLTVLEIAPALHIPRPHSGRFSYRVPEGMKPPVLGALVEIPFGNRFVLGLVTNQGDSSRHRPFPLKTIARSITNASAFPETTLRFLEWEATATLTPFGDILRKALPLWANDPRAIAALRLLPQERRDRIRPPRKTKALVIVGNDALRLRRYRMLIRGVLNKKGQALLLAPTRERQKFLLENLGGPRVLAAPHGRTKNARTLWFSLRTGAPRAIIGTRSAFALPFAKLHLIVLDDETNLLHKENREHPFIDGRSAAGSLVAISRAHFAIGNDIVSLNAIVEHHAPLPHRNAHGEIRIIDLHQERPGRSRLSRPLREALRALATKPEGRCLLYVNRLGVAPALTCADCGFVFSCSSCAAPLPMFRAPIAGPLVPGLELREQRPTTVIHELRCRHCGKVSAPPLACPSCRGLRLFPRGVGAEGIERLLQRVLSNSWIGRLDSDATPDPKDQTRILAEFRAHEGPATLIATAMVLGKVLPPLDLVAVPALEQLLATPDFRAEERAFSALMKLRSMLKPKGAFLVQTWRKDSKLLRDAVRGDWGSFARRELRIRKKLGWPPFTRLAKLTFTHRDAKRAETEANRLAERLRTMCQSTNLPICKSAKILGPSPAFITRIREKHVWHLVLAWRPRNIADLRIEKILWNAVPPSWDVDIEPASIL</sequence>
<gene>
    <name evidence="6" type="ORF">A2682_01030</name>
</gene>